<evidence type="ECO:0000313" key="2">
    <source>
        <dbReference type="EMBL" id="THE62836.1"/>
    </source>
</evidence>
<keyword evidence="1" id="KW-1133">Transmembrane helix</keyword>
<reference evidence="2 3" key="1">
    <citation type="submission" date="2018-10" db="EMBL/GenBank/DDBJ databases">
        <title>Natronolimnobius sp. XQ-INN 246 isolated from Inner Mongolia Autonomous Region of China.</title>
        <authorList>
            <person name="Xue Q."/>
        </authorList>
    </citation>
    <scope>NUCLEOTIDE SEQUENCE [LARGE SCALE GENOMIC DNA]</scope>
    <source>
        <strain evidence="2 3">XQ-INN 246</strain>
    </source>
</reference>
<dbReference type="OrthoDB" id="226715at2157"/>
<evidence type="ECO:0000313" key="3">
    <source>
        <dbReference type="Proteomes" id="UP000318864"/>
    </source>
</evidence>
<dbReference type="InterPro" id="IPR055690">
    <property type="entry name" value="DUF7266"/>
</dbReference>
<dbReference type="RefSeq" id="WP_141466468.1">
    <property type="nucleotide sequence ID" value="NZ_RBZW01000076.1"/>
</dbReference>
<dbReference type="AlphaFoldDB" id="A0A4S3TG59"/>
<sequence>MNDRALSTAVTHVLTMGITTILIAMLLMSTGAMLEGYSDRSADRALETVGERVAGEIERTDQLGGDDGNATVTTEHPRTVAGSAYTIEPLETDECGENTFLEQGQNCLRLSATGANAESYVPVANRTAMNTSSSATGGTIVIEHDGEAEEITLR</sequence>
<keyword evidence="1" id="KW-0812">Transmembrane</keyword>
<accession>A0A4S3TG59</accession>
<name>A0A4S3TG59_9EURY</name>
<keyword evidence="3" id="KW-1185">Reference proteome</keyword>
<protein>
    <recommendedName>
        <fullName evidence="4">Type IV pilin</fullName>
    </recommendedName>
</protein>
<dbReference type="EMBL" id="RBZW01000076">
    <property type="protein sequence ID" value="THE62836.1"/>
    <property type="molecule type" value="Genomic_DNA"/>
</dbReference>
<evidence type="ECO:0008006" key="4">
    <source>
        <dbReference type="Google" id="ProtNLM"/>
    </source>
</evidence>
<dbReference type="Proteomes" id="UP000318864">
    <property type="component" value="Unassembled WGS sequence"/>
</dbReference>
<organism evidence="2 3">
    <name type="scientific">Salinadaptatus halalkaliphilus</name>
    <dbReference type="NCBI Taxonomy" id="2419781"/>
    <lineage>
        <taxon>Archaea</taxon>
        <taxon>Methanobacteriati</taxon>
        <taxon>Methanobacteriota</taxon>
        <taxon>Stenosarchaea group</taxon>
        <taxon>Halobacteria</taxon>
        <taxon>Halobacteriales</taxon>
        <taxon>Natrialbaceae</taxon>
        <taxon>Salinadaptatus</taxon>
    </lineage>
</organism>
<feature type="transmembrane region" description="Helical" evidence="1">
    <location>
        <begin position="12"/>
        <end position="34"/>
    </location>
</feature>
<gene>
    <name evidence="2" type="ORF">D8Y22_20460</name>
</gene>
<proteinExistence type="predicted"/>
<keyword evidence="1" id="KW-0472">Membrane</keyword>
<evidence type="ECO:0000256" key="1">
    <source>
        <dbReference type="SAM" id="Phobius"/>
    </source>
</evidence>
<dbReference type="Pfam" id="PF23928">
    <property type="entry name" value="DUF7266"/>
    <property type="match status" value="1"/>
</dbReference>
<comment type="caution">
    <text evidence="2">The sequence shown here is derived from an EMBL/GenBank/DDBJ whole genome shotgun (WGS) entry which is preliminary data.</text>
</comment>